<dbReference type="PROSITE" id="PS50002">
    <property type="entry name" value="SH3"/>
    <property type="match status" value="1"/>
</dbReference>
<evidence type="ECO:0000259" key="12">
    <source>
        <dbReference type="PROSITE" id="PS50002"/>
    </source>
</evidence>
<evidence type="ECO:0000256" key="8">
    <source>
        <dbReference type="ARBA" id="ARBA00023212"/>
    </source>
</evidence>
<evidence type="ECO:0000256" key="11">
    <source>
        <dbReference type="SAM" id="MobiDB-lite"/>
    </source>
</evidence>
<reference evidence="14" key="2">
    <citation type="submission" date="2020-05" db="UniProtKB">
        <authorList>
            <consortium name="EnsemblMetazoa"/>
        </authorList>
    </citation>
    <scope>IDENTIFICATION</scope>
    <source>
        <strain evidence="14">wikel</strain>
    </source>
</reference>
<evidence type="ECO:0000256" key="2">
    <source>
        <dbReference type="ARBA" id="ARBA00004510"/>
    </source>
</evidence>
<evidence type="ECO:0000256" key="10">
    <source>
        <dbReference type="PROSITE-ProRule" id="PRU00192"/>
    </source>
</evidence>
<feature type="domain" description="SH3" evidence="12">
    <location>
        <begin position="114"/>
        <end position="172"/>
    </location>
</feature>
<comment type="subcellular location">
    <subcellularLocation>
        <location evidence="2">Cell projection</location>
        <location evidence="2">Lamellipodium</location>
    </subcellularLocation>
    <subcellularLocation>
        <location evidence="1">Cytoplasm</location>
        <location evidence="1">Cytoskeleton</location>
    </subcellularLocation>
</comment>
<dbReference type="EMBL" id="ABJB010225057">
    <property type="status" value="NOT_ANNOTATED_CDS"/>
    <property type="molecule type" value="Genomic_DNA"/>
</dbReference>
<sequence length="172" mass="18758">MSQVPMTQIPMSQMPMSQIPMGQNPMAQHLVGARPGPNLMSTSVTDRLPEPPPPHIMSGAVAPPSDYGRHGNVSPPLPPPPPPEPLYPGNHVPPSPPAYGRQRADADHDWVPKTYLEKVVAIYDYAADKDDELSFSENSVIYVVKKNDDGWYEGVMNGVTGLFPGNYVEPCM</sequence>
<protein>
    <recommendedName>
        <fullName evidence="12">SH3 domain-containing protein</fullName>
    </recommendedName>
</protein>
<accession>B7P7H6</accession>
<keyword evidence="4 10" id="KW-0728">SH3 domain</keyword>
<evidence type="ECO:0000313" key="14">
    <source>
        <dbReference type="EnsemblMetazoa" id="ISCW002934-PA"/>
    </source>
</evidence>
<keyword evidence="16" id="KW-1267">Proteomics identification</keyword>
<dbReference type="InterPro" id="IPR028455">
    <property type="entry name" value="ABI3_SH3"/>
</dbReference>
<evidence type="ECO:0000256" key="5">
    <source>
        <dbReference type="ARBA" id="ARBA00022490"/>
    </source>
</evidence>
<dbReference type="SUPFAM" id="SSF50044">
    <property type="entry name" value="SH3-domain"/>
    <property type="match status" value="1"/>
</dbReference>
<dbReference type="Proteomes" id="UP000001555">
    <property type="component" value="Unassembled WGS sequence"/>
</dbReference>
<dbReference type="VEuPathDB" id="VectorBase:ISCI002934"/>
<dbReference type="Gene3D" id="2.30.30.40">
    <property type="entry name" value="SH3 Domains"/>
    <property type="match status" value="1"/>
</dbReference>
<feature type="compositionally biased region" description="Pro residues" evidence="11">
    <location>
        <begin position="75"/>
        <end position="97"/>
    </location>
</feature>
<dbReference type="GO" id="GO:0030027">
    <property type="term" value="C:lamellipodium"/>
    <property type="evidence" value="ECO:0007669"/>
    <property type="project" value="UniProtKB-SubCell"/>
</dbReference>
<evidence type="ECO:0000313" key="13">
    <source>
        <dbReference type="EMBL" id="EEC02548.1"/>
    </source>
</evidence>
<evidence type="ECO:0000256" key="3">
    <source>
        <dbReference type="ARBA" id="ARBA00010020"/>
    </source>
</evidence>
<organism>
    <name type="scientific">Ixodes scapularis</name>
    <name type="common">Black-legged tick</name>
    <name type="synonym">Deer tick</name>
    <dbReference type="NCBI Taxonomy" id="6945"/>
    <lineage>
        <taxon>Eukaryota</taxon>
        <taxon>Metazoa</taxon>
        <taxon>Ecdysozoa</taxon>
        <taxon>Arthropoda</taxon>
        <taxon>Chelicerata</taxon>
        <taxon>Arachnida</taxon>
        <taxon>Acari</taxon>
        <taxon>Parasitiformes</taxon>
        <taxon>Ixodida</taxon>
        <taxon>Ixodoidea</taxon>
        <taxon>Ixodidae</taxon>
        <taxon>Ixodinae</taxon>
        <taxon>Ixodes</taxon>
    </lineage>
</organism>
<keyword evidence="7" id="KW-0175">Coiled coil</keyword>
<evidence type="ECO:0000256" key="7">
    <source>
        <dbReference type="ARBA" id="ARBA00023054"/>
    </source>
</evidence>
<reference evidence="13 15" key="1">
    <citation type="submission" date="2008-03" db="EMBL/GenBank/DDBJ databases">
        <title>Annotation of Ixodes scapularis.</title>
        <authorList>
            <consortium name="Ixodes scapularis Genome Project Consortium"/>
            <person name="Caler E."/>
            <person name="Hannick L.I."/>
            <person name="Bidwell S."/>
            <person name="Joardar V."/>
            <person name="Thiagarajan M."/>
            <person name="Amedeo P."/>
            <person name="Galinsky K.J."/>
            <person name="Schobel S."/>
            <person name="Inman J."/>
            <person name="Hostetler J."/>
            <person name="Miller J."/>
            <person name="Hammond M."/>
            <person name="Megy K."/>
            <person name="Lawson D."/>
            <person name="Kodira C."/>
            <person name="Sutton G."/>
            <person name="Meyer J."/>
            <person name="Hill C.A."/>
            <person name="Birren B."/>
            <person name="Nene V."/>
            <person name="Collins F."/>
            <person name="Alarcon-Chaidez F."/>
            <person name="Wikel S."/>
            <person name="Strausberg R."/>
        </authorList>
    </citation>
    <scope>NUCLEOTIDE SEQUENCE [LARGE SCALE GENOMIC DNA]</scope>
    <source>
        <strain evidence="15">Wikel</strain>
        <strain evidence="13">Wikel colony</strain>
    </source>
</reference>
<keyword evidence="8" id="KW-0206">Cytoskeleton</keyword>
<dbReference type="Pfam" id="PF14604">
    <property type="entry name" value="SH3_9"/>
    <property type="match status" value="1"/>
</dbReference>
<evidence type="ECO:0000256" key="9">
    <source>
        <dbReference type="ARBA" id="ARBA00023273"/>
    </source>
</evidence>
<keyword evidence="9" id="KW-0966">Cell projection</keyword>
<dbReference type="PANTHER" id="PTHR14167:SF116">
    <property type="entry name" value="CAP, ISOFORM AC"/>
    <property type="match status" value="1"/>
</dbReference>
<dbReference type="FunFam" id="2.30.30.40:FF:000002">
    <property type="entry name" value="abl interactor 1 isoform X1"/>
    <property type="match status" value="1"/>
</dbReference>
<dbReference type="InterPro" id="IPR036028">
    <property type="entry name" value="SH3-like_dom_sf"/>
</dbReference>
<dbReference type="STRING" id="6945.B7P7H6"/>
<dbReference type="OrthoDB" id="2159336at2759"/>
<dbReference type="GO" id="GO:0005856">
    <property type="term" value="C:cytoskeleton"/>
    <property type="evidence" value="ECO:0007669"/>
    <property type="project" value="UniProtKB-SubCell"/>
</dbReference>
<gene>
    <name evidence="13" type="ORF">IscW_ISCW002934</name>
</gene>
<dbReference type="SMART" id="SM00326">
    <property type="entry name" value="SH3"/>
    <property type="match status" value="1"/>
</dbReference>
<dbReference type="HOGENOM" id="CLU_1556976_0_0_1"/>
<name>B7P7H6_IXOSC</name>
<dbReference type="PaxDb" id="6945-B7P7H6"/>
<keyword evidence="15" id="KW-1185">Reference proteome</keyword>
<keyword evidence="5" id="KW-0963">Cytoplasm</keyword>
<dbReference type="VEuPathDB" id="VectorBase:ISCW002934"/>
<feature type="region of interest" description="Disordered" evidence="11">
    <location>
        <begin position="15"/>
        <end position="105"/>
    </location>
</feature>
<dbReference type="PRINTS" id="PR00452">
    <property type="entry name" value="SH3DOMAIN"/>
</dbReference>
<dbReference type="EMBL" id="DS652143">
    <property type="protein sequence ID" value="EEC02548.1"/>
    <property type="molecule type" value="Genomic_DNA"/>
</dbReference>
<dbReference type="CDD" id="cd11826">
    <property type="entry name" value="SH3_Abi"/>
    <property type="match status" value="1"/>
</dbReference>
<dbReference type="VEuPathDB" id="VectorBase:ISCP_014602"/>
<comment type="similarity">
    <text evidence="3">Belongs to the ABI family.</text>
</comment>
<dbReference type="InParanoid" id="B7P7H6"/>
<evidence type="ECO:0007829" key="16">
    <source>
        <dbReference type="PeptideAtlas" id="B7P7H6"/>
    </source>
</evidence>
<evidence type="ECO:0000256" key="4">
    <source>
        <dbReference type="ARBA" id="ARBA00022443"/>
    </source>
</evidence>
<dbReference type="EMBL" id="ABJB011072802">
    <property type="status" value="NOT_ANNOTATED_CDS"/>
    <property type="molecule type" value="Genomic_DNA"/>
</dbReference>
<dbReference type="InterPro" id="IPR001452">
    <property type="entry name" value="SH3_domain"/>
</dbReference>
<evidence type="ECO:0000256" key="1">
    <source>
        <dbReference type="ARBA" id="ARBA00004245"/>
    </source>
</evidence>
<dbReference type="EnsemblMetazoa" id="ISCW002934-RA">
    <property type="protein sequence ID" value="ISCW002934-PA"/>
    <property type="gene ID" value="ISCW002934"/>
</dbReference>
<keyword evidence="6" id="KW-0597">Phosphoprotein</keyword>
<dbReference type="AlphaFoldDB" id="B7P7H6"/>
<proteinExistence type="evidence at protein level"/>
<evidence type="ECO:0000313" key="15">
    <source>
        <dbReference type="Proteomes" id="UP000001555"/>
    </source>
</evidence>
<dbReference type="PANTHER" id="PTHR14167">
    <property type="entry name" value="SH3 DOMAIN-CONTAINING"/>
    <property type="match status" value="1"/>
</dbReference>
<dbReference type="InterPro" id="IPR050384">
    <property type="entry name" value="Endophilin_SH3RF"/>
</dbReference>
<evidence type="ECO:0000256" key="6">
    <source>
        <dbReference type="ARBA" id="ARBA00022553"/>
    </source>
</evidence>